<dbReference type="AlphaFoldDB" id="A0A835KAQ4"/>
<dbReference type="PANTHER" id="PTHR31050">
    <property type="entry name" value="OS08G0413200 PROTEIN"/>
    <property type="match status" value="1"/>
</dbReference>
<evidence type="ECO:0000259" key="5">
    <source>
        <dbReference type="PROSITE" id="PS50089"/>
    </source>
</evidence>
<name>A0A835KAQ4_9ROSI</name>
<evidence type="ECO:0008006" key="9">
    <source>
        <dbReference type="Google" id="ProtNLM"/>
    </source>
</evidence>
<reference evidence="7 8" key="1">
    <citation type="submission" date="2020-10" db="EMBL/GenBank/DDBJ databases">
        <title>Plant Genome Project.</title>
        <authorList>
            <person name="Zhang R.-G."/>
        </authorList>
    </citation>
    <scope>NUCLEOTIDE SEQUENCE [LARGE SCALE GENOMIC DNA]</scope>
    <source>
        <strain evidence="7">FAFU-HL-1</strain>
        <tissue evidence="7">Leaf</tissue>
    </source>
</reference>
<dbReference type="PROSITE" id="PS50089">
    <property type="entry name" value="ZF_RING_2"/>
    <property type="match status" value="1"/>
</dbReference>
<dbReference type="Gene3D" id="3.40.50.10190">
    <property type="entry name" value="BRCT domain"/>
    <property type="match status" value="1"/>
</dbReference>
<dbReference type="InterPro" id="IPR017907">
    <property type="entry name" value="Znf_RING_CS"/>
</dbReference>
<dbReference type="InterPro" id="IPR001841">
    <property type="entry name" value="Znf_RING"/>
</dbReference>
<accession>A0A835KAQ4</accession>
<comment type="caution">
    <text evidence="7">The sequence shown here is derived from an EMBL/GenBank/DDBJ whole genome shotgun (WGS) entry which is preliminary data.</text>
</comment>
<dbReference type="InterPro" id="IPR011011">
    <property type="entry name" value="Znf_FYVE_PHD"/>
</dbReference>
<dbReference type="OrthoDB" id="251770at2759"/>
<dbReference type="Gene3D" id="3.30.40.10">
    <property type="entry name" value="Zinc/RING finger domain, C3HC4 (zinc finger)"/>
    <property type="match status" value="1"/>
</dbReference>
<evidence type="ECO:0000256" key="4">
    <source>
        <dbReference type="PROSITE-ProRule" id="PRU00175"/>
    </source>
</evidence>
<evidence type="ECO:0000256" key="3">
    <source>
        <dbReference type="ARBA" id="ARBA00022833"/>
    </source>
</evidence>
<dbReference type="Pfam" id="PF12738">
    <property type="entry name" value="PTCB-BRCT"/>
    <property type="match status" value="1"/>
</dbReference>
<dbReference type="InterPro" id="IPR013083">
    <property type="entry name" value="Znf_RING/FYVE/PHD"/>
</dbReference>
<evidence type="ECO:0000313" key="8">
    <source>
        <dbReference type="Proteomes" id="UP000657918"/>
    </source>
</evidence>
<gene>
    <name evidence="7" type="ORF">SADUNF_Sadunf04G0079400</name>
</gene>
<evidence type="ECO:0000256" key="2">
    <source>
        <dbReference type="ARBA" id="ARBA00022771"/>
    </source>
</evidence>
<keyword evidence="8" id="KW-1185">Reference proteome</keyword>
<dbReference type="SUPFAM" id="SSF57850">
    <property type="entry name" value="RING/U-box"/>
    <property type="match status" value="1"/>
</dbReference>
<dbReference type="PANTHER" id="PTHR31050:SF4">
    <property type="entry name" value="DUF1262 FAMILY PROTEIN (DUF1262)"/>
    <property type="match status" value="1"/>
</dbReference>
<protein>
    <recommendedName>
        <fullName evidence="9">RING-type E3 ubiquitin transferase BRCA1</fullName>
    </recommendedName>
</protein>
<evidence type="ECO:0000256" key="1">
    <source>
        <dbReference type="ARBA" id="ARBA00022723"/>
    </source>
</evidence>
<dbReference type="InterPro" id="IPR036420">
    <property type="entry name" value="BRCT_dom_sf"/>
</dbReference>
<keyword evidence="2 4" id="KW-0863">Zinc-finger</keyword>
<dbReference type="Pfam" id="PF06880">
    <property type="entry name" value="DUF1262"/>
    <property type="match status" value="1"/>
</dbReference>
<dbReference type="Proteomes" id="UP000657918">
    <property type="component" value="Chromosome 4"/>
</dbReference>
<dbReference type="Pfam" id="PF13639">
    <property type="entry name" value="zf-RING_2"/>
    <property type="match status" value="1"/>
</dbReference>
<sequence>MYVTRPLSLYRNFPGALSREPPEGPYTGYLVITDEEADERETNCWGICRSRRIKKLPFPQDKILSVVYSSDHEETIVKKAWFIPVLDQPLSSNCYYVIKAKGSHKGQACTCSREMDMGLWCFKSVINDTKPKPFDYRNIYQQFKIHRHHGKSFFSKSLASDGFPPKFLRKKGWEARGSRSYKCQLISEALGLDVPLRSQLPSFDFPLSTKSSSRVTVGRWYCPFVFVREEARMREQMKSTMLYSMTLEQYWKEIYSCENSNNNEAGNTVMVSVNVQREMDLVFGMEATRDSGGGSTAHGGVIWYRTVKINSSSGRGGLKVGVSVATFEKMKWVQEAGGWIDGADVNERVERVVEFRGENGWRKFGCYTLVESFVLRRMDGTLVLRYTPIKSNANGNKIKISLLRRFVSTMSTLQPKRILERGMESVVATVSGYHGSERFNLIKLISQSGASYVGAMSNSTTHLLASKFDTLVVNHRWVEECVKQGKRVPEYPYMLESGQEVGPLVLEVPNVDKLGSLNKKRKPLSDKSNICVDFERRRAEVDGEDSGLAAWTDSFLLNDHGGSSYNSSRHEESGIVPDMHFVRGRRNTLSNTGSTLAEPSRKGRRLVKKNVASENLETVISDSDQEWHPVRLYKNNSSKSTAKRTERKRKLNIFEAEGTSDVAVINNRGSTVESLDGIEEDTHRNHLAVSEDSNSCPEGALTASEIADGSGSTAENLDAKVKDVDQFESVARLSAPTELSCVICWTEFSSSRGVLPCGHRFCYSCIQEWADHMASRRRISTCPLCKAGFSIITKMEDAATSDQKIYSQTIPHASSTVDVFVSMFQEQNKFGAEPSFGPVCCECRSREPEDLLIRCHLCETRCIHSYCLDPPLSPWICTHCKDLQMLYHHHNLLLEWDDSLTHHVQGKPYPVQTKLSLQESSTSPLYLYTMKTFERQNIHK</sequence>
<dbReference type="PROSITE" id="PS00518">
    <property type="entry name" value="ZF_RING_1"/>
    <property type="match status" value="1"/>
</dbReference>
<keyword evidence="3" id="KW-0862">Zinc</keyword>
<evidence type="ECO:0000259" key="6">
    <source>
        <dbReference type="PROSITE" id="PS50172"/>
    </source>
</evidence>
<dbReference type="SUPFAM" id="SSF57903">
    <property type="entry name" value="FYVE/PHD zinc finger"/>
    <property type="match status" value="1"/>
</dbReference>
<feature type="domain" description="BRCT" evidence="6">
    <location>
        <begin position="418"/>
        <end position="495"/>
    </location>
</feature>
<proteinExistence type="predicted"/>
<keyword evidence="1" id="KW-0479">Metal-binding</keyword>
<dbReference type="SMART" id="SM00292">
    <property type="entry name" value="BRCT"/>
    <property type="match status" value="1"/>
</dbReference>
<dbReference type="SUPFAM" id="SSF52113">
    <property type="entry name" value="BRCT domain"/>
    <property type="match status" value="1"/>
</dbReference>
<dbReference type="EMBL" id="JADGMS010000004">
    <property type="protein sequence ID" value="KAF9684070.1"/>
    <property type="molecule type" value="Genomic_DNA"/>
</dbReference>
<dbReference type="InterPro" id="IPR001357">
    <property type="entry name" value="BRCT_dom"/>
</dbReference>
<dbReference type="SMART" id="SM00184">
    <property type="entry name" value="RING"/>
    <property type="match status" value="1"/>
</dbReference>
<organism evidence="7 8">
    <name type="scientific">Salix dunnii</name>
    <dbReference type="NCBI Taxonomy" id="1413687"/>
    <lineage>
        <taxon>Eukaryota</taxon>
        <taxon>Viridiplantae</taxon>
        <taxon>Streptophyta</taxon>
        <taxon>Embryophyta</taxon>
        <taxon>Tracheophyta</taxon>
        <taxon>Spermatophyta</taxon>
        <taxon>Magnoliopsida</taxon>
        <taxon>eudicotyledons</taxon>
        <taxon>Gunneridae</taxon>
        <taxon>Pentapetalae</taxon>
        <taxon>rosids</taxon>
        <taxon>fabids</taxon>
        <taxon>Malpighiales</taxon>
        <taxon>Salicaceae</taxon>
        <taxon>Saliceae</taxon>
        <taxon>Salix</taxon>
    </lineage>
</organism>
<dbReference type="GO" id="GO:0008270">
    <property type="term" value="F:zinc ion binding"/>
    <property type="evidence" value="ECO:0007669"/>
    <property type="project" value="UniProtKB-KW"/>
</dbReference>
<dbReference type="PROSITE" id="PS50172">
    <property type="entry name" value="BRCT"/>
    <property type="match status" value="1"/>
</dbReference>
<dbReference type="InterPro" id="IPR010683">
    <property type="entry name" value="DUF1262"/>
</dbReference>
<evidence type="ECO:0000313" key="7">
    <source>
        <dbReference type="EMBL" id="KAF9684070.1"/>
    </source>
</evidence>
<feature type="domain" description="RING-type" evidence="5">
    <location>
        <begin position="741"/>
        <end position="786"/>
    </location>
</feature>